<dbReference type="InterPro" id="IPR017439">
    <property type="entry name" value="Amidohydrolase"/>
</dbReference>
<dbReference type="InterPro" id="IPR011650">
    <property type="entry name" value="Peptidase_M20_dimer"/>
</dbReference>
<dbReference type="Pfam" id="PF07687">
    <property type="entry name" value="M20_dimer"/>
    <property type="match status" value="1"/>
</dbReference>
<dbReference type="PANTHER" id="PTHR11014:SF169">
    <property type="entry name" value="CLAN MH, FAMILY M20, PEPTIDASE T-LIKE METALLOPEPTIDASE"/>
    <property type="match status" value="1"/>
</dbReference>
<dbReference type="Pfam" id="PF01546">
    <property type="entry name" value="Peptidase_M20"/>
    <property type="match status" value="1"/>
</dbReference>
<dbReference type="Gene3D" id="3.30.70.360">
    <property type="match status" value="1"/>
</dbReference>
<comment type="caution">
    <text evidence="4">The sequence shown here is derived from an EMBL/GenBank/DDBJ whole genome shotgun (WGS) entry which is preliminary data.</text>
</comment>
<comment type="cofactor">
    <cofactor evidence="2">
        <name>Mn(2+)</name>
        <dbReference type="ChEBI" id="CHEBI:29035"/>
    </cofactor>
    <text evidence="2">The Mn(2+) ion enhances activity.</text>
</comment>
<dbReference type="RefSeq" id="WP_009296777.1">
    <property type="nucleotide sequence ID" value="NZ_CP125623.1"/>
</dbReference>
<feature type="binding site" evidence="2">
    <location>
        <position position="101"/>
    </location>
    <ligand>
        <name>Mn(2+)</name>
        <dbReference type="ChEBI" id="CHEBI:29035"/>
        <label>2</label>
    </ligand>
</feature>
<keyword evidence="2" id="KW-0464">Manganese</keyword>
<feature type="binding site" evidence="2">
    <location>
        <position position="161"/>
    </location>
    <ligand>
        <name>Mn(2+)</name>
        <dbReference type="ChEBI" id="CHEBI:29035"/>
        <label>2</label>
    </ligand>
</feature>
<dbReference type="EMBL" id="JAINVB010000001">
    <property type="protein sequence ID" value="MCK0084910.1"/>
    <property type="molecule type" value="Genomic_DNA"/>
</dbReference>
<gene>
    <name evidence="4" type="ORF">K5I21_03245</name>
</gene>
<organism evidence="4 5">
    <name type="scientific">Clostridium symbiosum</name>
    <name type="common">Bacteroides symbiosus</name>
    <dbReference type="NCBI Taxonomy" id="1512"/>
    <lineage>
        <taxon>Bacteria</taxon>
        <taxon>Bacillati</taxon>
        <taxon>Bacillota</taxon>
        <taxon>Clostridia</taxon>
        <taxon>Lachnospirales</taxon>
        <taxon>Lachnospiraceae</taxon>
        <taxon>Otoolea</taxon>
    </lineage>
</organism>
<dbReference type="InterPro" id="IPR036264">
    <property type="entry name" value="Bact_exopeptidase_dim_dom"/>
</dbReference>
<feature type="binding site" evidence="2">
    <location>
        <position position="137"/>
    </location>
    <ligand>
        <name>Mn(2+)</name>
        <dbReference type="ChEBI" id="CHEBI:29035"/>
        <label>2</label>
    </ligand>
</feature>
<dbReference type="SUPFAM" id="SSF53187">
    <property type="entry name" value="Zn-dependent exopeptidases"/>
    <property type="match status" value="1"/>
</dbReference>
<dbReference type="Gene3D" id="3.40.630.10">
    <property type="entry name" value="Zn peptidases"/>
    <property type="match status" value="1"/>
</dbReference>
<keyword evidence="1" id="KW-0378">Hydrolase</keyword>
<dbReference type="AlphaFoldDB" id="A0AAW5F040"/>
<evidence type="ECO:0000259" key="3">
    <source>
        <dbReference type="Pfam" id="PF07687"/>
    </source>
</evidence>
<evidence type="ECO:0000313" key="4">
    <source>
        <dbReference type="EMBL" id="MCK0084910.1"/>
    </source>
</evidence>
<dbReference type="GO" id="GO:0046872">
    <property type="term" value="F:metal ion binding"/>
    <property type="evidence" value="ECO:0007669"/>
    <property type="project" value="UniProtKB-KW"/>
</dbReference>
<proteinExistence type="predicted"/>
<dbReference type="PANTHER" id="PTHR11014">
    <property type="entry name" value="PEPTIDASE M20 FAMILY MEMBER"/>
    <property type="match status" value="1"/>
</dbReference>
<dbReference type="GO" id="GO:0019877">
    <property type="term" value="P:diaminopimelate biosynthetic process"/>
    <property type="evidence" value="ECO:0007669"/>
    <property type="project" value="UniProtKB-ARBA"/>
</dbReference>
<accession>A0AAW5F040</accession>
<feature type="domain" description="Peptidase M20 dimerisation" evidence="3">
    <location>
        <begin position="184"/>
        <end position="280"/>
    </location>
</feature>
<feature type="binding site" evidence="2">
    <location>
        <position position="103"/>
    </location>
    <ligand>
        <name>Mn(2+)</name>
        <dbReference type="ChEBI" id="CHEBI:29035"/>
        <label>2</label>
    </ligand>
</feature>
<evidence type="ECO:0000313" key="5">
    <source>
        <dbReference type="Proteomes" id="UP001203136"/>
    </source>
</evidence>
<protein>
    <submittedName>
        <fullName evidence="4">Amidohydrolase</fullName>
    </submittedName>
</protein>
<dbReference type="Proteomes" id="UP001203136">
    <property type="component" value="Unassembled WGS sequence"/>
</dbReference>
<evidence type="ECO:0000256" key="1">
    <source>
        <dbReference type="ARBA" id="ARBA00022801"/>
    </source>
</evidence>
<reference evidence="4" key="1">
    <citation type="journal article" date="2022" name="Cell Host Microbe">
        <title>Colonization of the live biotherapeutic product VE303 and modulation of the microbiota and metabolites in healthy volunteers.</title>
        <authorList>
            <person name="Dsouza M."/>
            <person name="Menon R."/>
            <person name="Crossette E."/>
            <person name="Bhattarai S.K."/>
            <person name="Schneider J."/>
            <person name="Kim Y.G."/>
            <person name="Reddy S."/>
            <person name="Caballero S."/>
            <person name="Felix C."/>
            <person name="Cornacchione L."/>
            <person name="Hendrickson J."/>
            <person name="Watson A.R."/>
            <person name="Minot S.S."/>
            <person name="Greenfield N."/>
            <person name="Schopf L."/>
            <person name="Szabady R."/>
            <person name="Patarroyo J."/>
            <person name="Smith W."/>
            <person name="Harrison P."/>
            <person name="Kuijper E.J."/>
            <person name="Kelly C.P."/>
            <person name="Olle B."/>
            <person name="Bobilev D."/>
            <person name="Silber J.L."/>
            <person name="Bucci V."/>
            <person name="Roberts B."/>
            <person name="Faith J."/>
            <person name="Norman J.M."/>
        </authorList>
    </citation>
    <scope>NUCLEOTIDE SEQUENCE</scope>
    <source>
        <strain evidence="4">VE303-04</strain>
    </source>
</reference>
<dbReference type="GO" id="GO:0050118">
    <property type="term" value="F:N-acetyldiaminopimelate deacetylase activity"/>
    <property type="evidence" value="ECO:0007669"/>
    <property type="project" value="UniProtKB-ARBA"/>
</dbReference>
<dbReference type="SUPFAM" id="SSF55031">
    <property type="entry name" value="Bacterial exopeptidase dimerisation domain"/>
    <property type="match status" value="1"/>
</dbReference>
<sequence>MNIRQLAKEQEDYVIKCRHYLHAHPELGEHEVETTRYIREQLEEMGIPVQTFEGITGCIGTIEGGQPGKTVMLRADIDALPIQENPGKSYCSVNPGVMHACGHDCHTAMLLGAARILSEHKAELKGTVKLIFQMAEEIGRKSEEYVKRGALEGVDAIFGMHVWSAMDLGSASFESGERMACSDRFTIQIHGKLSHGSAPHQGRDAILAAAAVVMALQSIPSRINDPLDSLVVTVGMMNGGTKENILADHVELVGTVRAFNREFRAGMPDRIKELVTNVAKGYGCSADCDYYFGPSPLINDDEELVELARKAAEKELGEGCLKHLPKMTGAEDFSVYMEHIPGVYGYLGFRNKEKGIVCSHHHPSFDIDESVLCHGSGIYAQFAVDYLEKKA</sequence>
<dbReference type="PIRSF" id="PIRSF005962">
    <property type="entry name" value="Pept_M20D_amidohydro"/>
    <property type="match status" value="1"/>
</dbReference>
<name>A0AAW5F040_CLOSY</name>
<dbReference type="NCBIfam" id="TIGR01891">
    <property type="entry name" value="amidohydrolases"/>
    <property type="match status" value="1"/>
</dbReference>
<keyword evidence="2" id="KW-0479">Metal-binding</keyword>
<dbReference type="InterPro" id="IPR002933">
    <property type="entry name" value="Peptidase_M20"/>
</dbReference>
<evidence type="ECO:0000256" key="2">
    <source>
        <dbReference type="PIRSR" id="PIRSR005962-1"/>
    </source>
</evidence>
<dbReference type="FunFam" id="3.30.70.360:FF:000001">
    <property type="entry name" value="N-acetyldiaminopimelate deacetylase"/>
    <property type="match status" value="1"/>
</dbReference>
<feature type="binding site" evidence="2">
    <location>
        <position position="361"/>
    </location>
    <ligand>
        <name>Mn(2+)</name>
        <dbReference type="ChEBI" id="CHEBI:29035"/>
        <label>2</label>
    </ligand>
</feature>